<comment type="caution">
    <text evidence="2">The sequence shown here is derived from an EMBL/GenBank/DDBJ whole genome shotgun (WGS) entry which is preliminary data.</text>
</comment>
<feature type="region of interest" description="Disordered" evidence="1">
    <location>
        <begin position="1"/>
        <end position="29"/>
    </location>
</feature>
<evidence type="ECO:0000313" key="2">
    <source>
        <dbReference type="EMBL" id="CAG8557762.1"/>
    </source>
</evidence>
<evidence type="ECO:0000256" key="1">
    <source>
        <dbReference type="SAM" id="MobiDB-lite"/>
    </source>
</evidence>
<name>A0ABN7UBT8_GIGMA</name>
<proteinExistence type="predicted"/>
<sequence>MTLKSNDTREIAAPKNNDTKKRQFKMRPPKNYSTNLCNWNVNKSFIGHYL</sequence>
<keyword evidence="3" id="KW-1185">Reference proteome</keyword>
<dbReference type="EMBL" id="CAJVQB010001978">
    <property type="protein sequence ID" value="CAG8557762.1"/>
    <property type="molecule type" value="Genomic_DNA"/>
</dbReference>
<organism evidence="2 3">
    <name type="scientific">Gigaspora margarita</name>
    <dbReference type="NCBI Taxonomy" id="4874"/>
    <lineage>
        <taxon>Eukaryota</taxon>
        <taxon>Fungi</taxon>
        <taxon>Fungi incertae sedis</taxon>
        <taxon>Mucoromycota</taxon>
        <taxon>Glomeromycotina</taxon>
        <taxon>Glomeromycetes</taxon>
        <taxon>Diversisporales</taxon>
        <taxon>Gigasporaceae</taxon>
        <taxon>Gigaspora</taxon>
    </lineage>
</organism>
<feature type="compositionally biased region" description="Basic and acidic residues" evidence="1">
    <location>
        <begin position="1"/>
        <end position="21"/>
    </location>
</feature>
<dbReference type="Proteomes" id="UP000789901">
    <property type="component" value="Unassembled WGS sequence"/>
</dbReference>
<gene>
    <name evidence="2" type="ORF">GMARGA_LOCUS4867</name>
</gene>
<evidence type="ECO:0000313" key="3">
    <source>
        <dbReference type="Proteomes" id="UP000789901"/>
    </source>
</evidence>
<reference evidence="2 3" key="1">
    <citation type="submission" date="2021-06" db="EMBL/GenBank/DDBJ databases">
        <authorList>
            <person name="Kallberg Y."/>
            <person name="Tangrot J."/>
            <person name="Rosling A."/>
        </authorList>
    </citation>
    <scope>NUCLEOTIDE SEQUENCE [LARGE SCALE GENOMIC DNA]</scope>
    <source>
        <strain evidence="2 3">120-4 pot B 10/14</strain>
    </source>
</reference>
<protein>
    <submittedName>
        <fullName evidence="2">8604_t:CDS:1</fullName>
    </submittedName>
</protein>
<accession>A0ABN7UBT8</accession>